<comment type="similarity">
    <text evidence="1 8">Belongs to the CoaE family.</text>
</comment>
<reference evidence="10 11" key="1">
    <citation type="submission" date="2016-11" db="EMBL/GenBank/DDBJ databases">
        <authorList>
            <person name="Varghese N."/>
            <person name="Submissions S."/>
        </authorList>
    </citation>
    <scope>NUCLEOTIDE SEQUENCE [LARGE SCALE GENOMIC DNA]</scope>
    <source>
        <strain evidence="10 11">DSM 19027</strain>
    </source>
</reference>
<feature type="binding site" evidence="8">
    <location>
        <begin position="11"/>
        <end position="16"/>
    </location>
    <ligand>
        <name>ATP</name>
        <dbReference type="ChEBI" id="CHEBI:30616"/>
    </ligand>
</feature>
<proteinExistence type="inferred from homology"/>
<dbReference type="GO" id="GO:0005737">
    <property type="term" value="C:cytoplasm"/>
    <property type="evidence" value="ECO:0007669"/>
    <property type="project" value="UniProtKB-SubCell"/>
</dbReference>
<evidence type="ECO:0000256" key="2">
    <source>
        <dbReference type="ARBA" id="ARBA00022490"/>
    </source>
</evidence>
<dbReference type="InterPro" id="IPR001977">
    <property type="entry name" value="Depp_CoAkinase"/>
</dbReference>
<dbReference type="GO" id="GO:0015937">
    <property type="term" value="P:coenzyme A biosynthetic process"/>
    <property type="evidence" value="ECO:0007669"/>
    <property type="project" value="UniProtKB-UniRule"/>
</dbReference>
<dbReference type="OrthoDB" id="9812943at2"/>
<dbReference type="GO" id="GO:0004140">
    <property type="term" value="F:dephospho-CoA kinase activity"/>
    <property type="evidence" value="ECO:0007669"/>
    <property type="project" value="UniProtKB-UniRule"/>
</dbReference>
<dbReference type="NCBIfam" id="TIGR00152">
    <property type="entry name" value="dephospho-CoA kinase"/>
    <property type="match status" value="1"/>
</dbReference>
<dbReference type="Proteomes" id="UP000324781">
    <property type="component" value="Unassembled WGS sequence"/>
</dbReference>
<organism evidence="10 11">
    <name type="scientific">Thermoclostridium caenicola</name>
    <dbReference type="NCBI Taxonomy" id="659425"/>
    <lineage>
        <taxon>Bacteria</taxon>
        <taxon>Bacillati</taxon>
        <taxon>Bacillota</taxon>
        <taxon>Clostridia</taxon>
        <taxon>Eubacteriales</taxon>
        <taxon>Oscillospiraceae</taxon>
        <taxon>Thermoclostridium</taxon>
    </lineage>
</organism>
<keyword evidence="3 8" id="KW-0808">Transferase</keyword>
<comment type="pathway">
    <text evidence="8">Cofactor biosynthesis; coenzyme A biosynthesis; CoA from (R)-pantothenate: step 5/5.</text>
</comment>
<evidence type="ECO:0000256" key="1">
    <source>
        <dbReference type="ARBA" id="ARBA00009018"/>
    </source>
</evidence>
<evidence type="ECO:0000256" key="6">
    <source>
        <dbReference type="ARBA" id="ARBA00022840"/>
    </source>
</evidence>
<evidence type="ECO:0000256" key="8">
    <source>
        <dbReference type="HAMAP-Rule" id="MF_00376"/>
    </source>
</evidence>
<comment type="subcellular location">
    <subcellularLocation>
        <location evidence="8">Cytoplasm</location>
    </subcellularLocation>
</comment>
<keyword evidence="5 8" id="KW-0418">Kinase</keyword>
<evidence type="ECO:0000256" key="9">
    <source>
        <dbReference type="NCBIfam" id="TIGR00152"/>
    </source>
</evidence>
<dbReference type="AlphaFoldDB" id="A0A1M6IJD3"/>
<comment type="function">
    <text evidence="8">Catalyzes the phosphorylation of the 3'-hydroxyl group of dephosphocoenzyme A to form coenzyme A.</text>
</comment>
<sequence>MTIIGVTGGIGAGKSTVSAILKEMGAEVIDADWLTRMVTQPGESAWKEIIACFGQDILLPDQTLDRKKLAGIVFNSEEKRKELEKIIHGRVIQEMKKRINDLSTSGYDGIVVLDVPIPVREGFLDIVDTVWVVVCPDEERIRRVMARSGIDRTDAERRIRSQLSQEEYIRLADAVIENHGDLASLRQKVLSLLQDAKA</sequence>
<evidence type="ECO:0000256" key="3">
    <source>
        <dbReference type="ARBA" id="ARBA00022679"/>
    </source>
</evidence>
<name>A0A1M6IJD3_9FIRM</name>
<dbReference type="GO" id="GO:0005524">
    <property type="term" value="F:ATP binding"/>
    <property type="evidence" value="ECO:0007669"/>
    <property type="project" value="UniProtKB-UniRule"/>
</dbReference>
<accession>A0A1M6IJD3</accession>
<dbReference type="EC" id="2.7.1.24" evidence="8 9"/>
<evidence type="ECO:0000313" key="10">
    <source>
        <dbReference type="EMBL" id="SHJ34493.1"/>
    </source>
</evidence>
<dbReference type="PANTHER" id="PTHR10695">
    <property type="entry name" value="DEPHOSPHO-COA KINASE-RELATED"/>
    <property type="match status" value="1"/>
</dbReference>
<protein>
    <recommendedName>
        <fullName evidence="8 9">Dephospho-CoA kinase</fullName>
        <ecNumber evidence="8 9">2.7.1.24</ecNumber>
    </recommendedName>
    <alternativeName>
        <fullName evidence="8">Dephosphocoenzyme A kinase</fullName>
    </alternativeName>
</protein>
<dbReference type="SUPFAM" id="SSF52540">
    <property type="entry name" value="P-loop containing nucleoside triphosphate hydrolases"/>
    <property type="match status" value="1"/>
</dbReference>
<keyword evidence="7 8" id="KW-0173">Coenzyme A biosynthesis</keyword>
<dbReference type="EMBL" id="FQZP01000044">
    <property type="protein sequence ID" value="SHJ34493.1"/>
    <property type="molecule type" value="Genomic_DNA"/>
</dbReference>
<dbReference type="PROSITE" id="PS51219">
    <property type="entry name" value="DPCK"/>
    <property type="match status" value="1"/>
</dbReference>
<gene>
    <name evidence="8" type="primary">coaE</name>
    <name evidence="10" type="ORF">SAMN05444373_10449</name>
</gene>
<dbReference type="RefSeq" id="WP_149679258.1">
    <property type="nucleotide sequence ID" value="NZ_DAONMB010000086.1"/>
</dbReference>
<dbReference type="Gene3D" id="3.40.50.300">
    <property type="entry name" value="P-loop containing nucleotide triphosphate hydrolases"/>
    <property type="match status" value="1"/>
</dbReference>
<dbReference type="InterPro" id="IPR027417">
    <property type="entry name" value="P-loop_NTPase"/>
</dbReference>
<dbReference type="CDD" id="cd02022">
    <property type="entry name" value="DPCK"/>
    <property type="match status" value="1"/>
</dbReference>
<keyword evidence="4 8" id="KW-0547">Nucleotide-binding</keyword>
<evidence type="ECO:0000313" key="11">
    <source>
        <dbReference type="Proteomes" id="UP000324781"/>
    </source>
</evidence>
<dbReference type="PANTHER" id="PTHR10695:SF46">
    <property type="entry name" value="BIFUNCTIONAL COENZYME A SYNTHASE-RELATED"/>
    <property type="match status" value="1"/>
</dbReference>
<evidence type="ECO:0000256" key="4">
    <source>
        <dbReference type="ARBA" id="ARBA00022741"/>
    </source>
</evidence>
<keyword evidence="11" id="KW-1185">Reference proteome</keyword>
<keyword evidence="2 8" id="KW-0963">Cytoplasm</keyword>
<keyword evidence="6 8" id="KW-0067">ATP-binding</keyword>
<comment type="catalytic activity">
    <reaction evidence="8">
        <text>3'-dephospho-CoA + ATP = ADP + CoA + H(+)</text>
        <dbReference type="Rhea" id="RHEA:18245"/>
        <dbReference type="ChEBI" id="CHEBI:15378"/>
        <dbReference type="ChEBI" id="CHEBI:30616"/>
        <dbReference type="ChEBI" id="CHEBI:57287"/>
        <dbReference type="ChEBI" id="CHEBI:57328"/>
        <dbReference type="ChEBI" id="CHEBI:456216"/>
        <dbReference type="EC" id="2.7.1.24"/>
    </reaction>
</comment>
<dbReference type="UniPathway" id="UPA00241">
    <property type="reaction ID" value="UER00356"/>
</dbReference>
<dbReference type="HAMAP" id="MF_00376">
    <property type="entry name" value="Dephospho_CoA_kinase"/>
    <property type="match status" value="1"/>
</dbReference>
<evidence type="ECO:0000256" key="5">
    <source>
        <dbReference type="ARBA" id="ARBA00022777"/>
    </source>
</evidence>
<dbReference type="FunFam" id="3.40.50.300:FF:000991">
    <property type="entry name" value="Dephospho-CoA kinase"/>
    <property type="match status" value="1"/>
</dbReference>
<dbReference type="Pfam" id="PF01121">
    <property type="entry name" value="CoaE"/>
    <property type="match status" value="1"/>
</dbReference>
<evidence type="ECO:0000256" key="7">
    <source>
        <dbReference type="ARBA" id="ARBA00022993"/>
    </source>
</evidence>